<organism evidence="10 11">
    <name type="scientific">Macrostomum lignano</name>
    <dbReference type="NCBI Taxonomy" id="282301"/>
    <lineage>
        <taxon>Eukaryota</taxon>
        <taxon>Metazoa</taxon>
        <taxon>Spiralia</taxon>
        <taxon>Lophotrochozoa</taxon>
        <taxon>Platyhelminthes</taxon>
        <taxon>Rhabditophora</taxon>
        <taxon>Macrostomorpha</taxon>
        <taxon>Macrostomida</taxon>
        <taxon>Macrostomidae</taxon>
        <taxon>Macrostomum</taxon>
    </lineage>
</organism>
<evidence type="ECO:0000313" key="10">
    <source>
        <dbReference type="Proteomes" id="UP000095280"/>
    </source>
</evidence>
<protein>
    <recommendedName>
        <fullName evidence="3">uridine/cytidine kinase</fullName>
        <ecNumber evidence="3">2.7.1.48</ecNumber>
    </recommendedName>
</protein>
<dbReference type="UniPathway" id="UPA00574">
    <property type="reaction ID" value="UER00637"/>
</dbReference>
<dbReference type="STRING" id="282301.A0A1I8GJI9"/>
<keyword evidence="4" id="KW-0808">Transferase</keyword>
<dbReference type="FunFam" id="3.40.50.300:FF:001802">
    <property type="entry name" value="Uridine-cytidine kinase 1"/>
    <property type="match status" value="1"/>
</dbReference>
<keyword evidence="5" id="KW-0547">Nucleotide-binding</keyword>
<reference evidence="11" key="1">
    <citation type="submission" date="2016-11" db="UniProtKB">
        <authorList>
            <consortium name="WormBaseParasite"/>
        </authorList>
    </citation>
    <scope>IDENTIFICATION</scope>
</reference>
<dbReference type="InterPro" id="IPR027417">
    <property type="entry name" value="P-loop_NTPase"/>
</dbReference>
<evidence type="ECO:0000256" key="6">
    <source>
        <dbReference type="ARBA" id="ARBA00022777"/>
    </source>
</evidence>
<evidence type="ECO:0000256" key="1">
    <source>
        <dbReference type="ARBA" id="ARBA00004690"/>
    </source>
</evidence>
<dbReference type="OrthoDB" id="10257085at2759"/>
<dbReference type="Pfam" id="PF00485">
    <property type="entry name" value="PRK"/>
    <property type="match status" value="1"/>
</dbReference>
<name>A0A1I8GJI9_9PLAT</name>
<evidence type="ECO:0000256" key="9">
    <source>
        <dbReference type="ARBA" id="ARBA00048909"/>
    </source>
</evidence>
<comment type="catalytic activity">
    <reaction evidence="9">
        <text>uridine + ATP = UMP + ADP + H(+)</text>
        <dbReference type="Rhea" id="RHEA:16825"/>
        <dbReference type="ChEBI" id="CHEBI:15378"/>
        <dbReference type="ChEBI" id="CHEBI:16704"/>
        <dbReference type="ChEBI" id="CHEBI:30616"/>
        <dbReference type="ChEBI" id="CHEBI:57865"/>
        <dbReference type="ChEBI" id="CHEBI:456216"/>
        <dbReference type="EC" id="2.7.1.48"/>
    </reaction>
</comment>
<sequence>MQERKRTILIGVAGGSSSGKTSVCEQIMKQISEVESQQNRVDVISMSSFYRELTSEEQLKAREGLFDFDHPDAFDFAQLHQTLSDVRSGKTVSVPLYNKAANQQDPAKQKDLALVDVLLVEGILLFYCSKVRDLLDVKLFVDCDSDTRLARRVRTDLNQGRDLETVLQSYTRFVKPAFEEFCQPTKKYADLILPRGADNSVAVDIMALHVRDCVQGAGASGQPGGLGGGGQPGRRQRSLQRHLSESTNKLQAARPH</sequence>
<evidence type="ECO:0000256" key="7">
    <source>
        <dbReference type="ARBA" id="ARBA00022840"/>
    </source>
</evidence>
<dbReference type="Proteomes" id="UP000095280">
    <property type="component" value="Unplaced"/>
</dbReference>
<dbReference type="PRINTS" id="PR00988">
    <property type="entry name" value="URIDINKINASE"/>
</dbReference>
<dbReference type="AlphaFoldDB" id="A0A1I8GJI9"/>
<comment type="similarity">
    <text evidence="2">Belongs to the uridine kinase family.</text>
</comment>
<dbReference type="PANTHER" id="PTHR10285">
    <property type="entry name" value="URIDINE KINASE"/>
    <property type="match status" value="1"/>
</dbReference>
<dbReference type="GO" id="GO:0005524">
    <property type="term" value="F:ATP binding"/>
    <property type="evidence" value="ECO:0007669"/>
    <property type="project" value="UniProtKB-KW"/>
</dbReference>
<comment type="catalytic activity">
    <reaction evidence="8">
        <text>cytidine + ATP = CMP + ADP + H(+)</text>
        <dbReference type="Rhea" id="RHEA:24674"/>
        <dbReference type="ChEBI" id="CHEBI:15378"/>
        <dbReference type="ChEBI" id="CHEBI:17562"/>
        <dbReference type="ChEBI" id="CHEBI:30616"/>
        <dbReference type="ChEBI" id="CHEBI:60377"/>
        <dbReference type="ChEBI" id="CHEBI:456216"/>
        <dbReference type="EC" id="2.7.1.48"/>
    </reaction>
</comment>
<evidence type="ECO:0000256" key="3">
    <source>
        <dbReference type="ARBA" id="ARBA00012137"/>
    </source>
</evidence>
<proteinExistence type="inferred from homology"/>
<evidence type="ECO:0000256" key="4">
    <source>
        <dbReference type="ARBA" id="ARBA00022679"/>
    </source>
</evidence>
<dbReference type="InterPro" id="IPR000764">
    <property type="entry name" value="Uridine_kinase-like"/>
</dbReference>
<evidence type="ECO:0000256" key="2">
    <source>
        <dbReference type="ARBA" id="ARBA00005408"/>
    </source>
</evidence>
<dbReference type="SUPFAM" id="SSF52540">
    <property type="entry name" value="P-loop containing nucleoside triphosphate hydrolases"/>
    <property type="match status" value="1"/>
</dbReference>
<evidence type="ECO:0000313" key="11">
    <source>
        <dbReference type="WBParaSite" id="maker-uti_cns_0002226-snap-gene-0.12-mRNA-1"/>
    </source>
</evidence>
<comment type="pathway">
    <text evidence="1">Pyrimidine metabolism; UMP biosynthesis via salvage pathway; UMP from uridine: step 1/1.</text>
</comment>
<dbReference type="WBParaSite" id="maker-uti_cns_0002226-snap-gene-0.12-mRNA-1">
    <property type="protein sequence ID" value="maker-uti_cns_0002226-snap-gene-0.12-mRNA-1"/>
    <property type="gene ID" value="maker-uti_cns_0002226-snap-gene-0.12"/>
</dbReference>
<dbReference type="GO" id="GO:0044206">
    <property type="term" value="P:UMP salvage"/>
    <property type="evidence" value="ECO:0007669"/>
    <property type="project" value="UniProtKB-UniPathway"/>
</dbReference>
<dbReference type="CDD" id="cd02023">
    <property type="entry name" value="UMPK"/>
    <property type="match status" value="1"/>
</dbReference>
<dbReference type="GO" id="GO:0004849">
    <property type="term" value="F:uridine kinase activity"/>
    <property type="evidence" value="ECO:0007669"/>
    <property type="project" value="UniProtKB-EC"/>
</dbReference>
<evidence type="ECO:0000256" key="5">
    <source>
        <dbReference type="ARBA" id="ARBA00022741"/>
    </source>
</evidence>
<evidence type="ECO:0000256" key="8">
    <source>
        <dbReference type="ARBA" id="ARBA00047436"/>
    </source>
</evidence>
<dbReference type="InterPro" id="IPR006083">
    <property type="entry name" value="PRK/URK"/>
</dbReference>
<dbReference type="EC" id="2.7.1.48" evidence="3"/>
<keyword evidence="7" id="KW-0067">ATP-binding</keyword>
<dbReference type="GO" id="GO:0044211">
    <property type="term" value="P:CTP salvage"/>
    <property type="evidence" value="ECO:0007669"/>
    <property type="project" value="UniProtKB-UniPathway"/>
</dbReference>
<keyword evidence="10" id="KW-1185">Reference proteome</keyword>
<keyword evidence="6" id="KW-0418">Kinase</keyword>
<accession>A0A1I8GJI9</accession>
<dbReference type="Gene3D" id="3.40.50.300">
    <property type="entry name" value="P-loop containing nucleotide triphosphate hydrolases"/>
    <property type="match status" value="1"/>
</dbReference>
<dbReference type="UniPathway" id="UPA00579">
    <property type="reaction ID" value="UER00640"/>
</dbReference>
<dbReference type="NCBIfam" id="NF004018">
    <property type="entry name" value="PRK05480.1"/>
    <property type="match status" value="1"/>
</dbReference>